<protein>
    <submittedName>
        <fullName evidence="2">XRE family transcriptional regulator</fullName>
    </submittedName>
</protein>
<dbReference type="AlphaFoldDB" id="A0A1Y1RSA5"/>
<dbReference type="InterPro" id="IPR001387">
    <property type="entry name" value="Cro/C1-type_HTH"/>
</dbReference>
<dbReference type="EMBL" id="LXWF01000003">
    <property type="protein sequence ID" value="ORC24474.1"/>
    <property type="molecule type" value="Genomic_DNA"/>
</dbReference>
<dbReference type="OrthoDB" id="5738376at2"/>
<dbReference type="CDD" id="cd00093">
    <property type="entry name" value="HTH_XRE"/>
    <property type="match status" value="1"/>
</dbReference>
<evidence type="ECO:0000259" key="1">
    <source>
        <dbReference type="PROSITE" id="PS50943"/>
    </source>
</evidence>
<gene>
    <name evidence="2" type="ORF">A7979_09340</name>
</gene>
<dbReference type="InterPro" id="IPR010982">
    <property type="entry name" value="Lambda_DNA-bd_dom_sf"/>
</dbReference>
<name>A0A1Y1RSA5_9MICC</name>
<dbReference type="Gene3D" id="1.10.260.40">
    <property type="entry name" value="lambda repressor-like DNA-binding domains"/>
    <property type="match status" value="1"/>
</dbReference>
<organism evidence="2 3">
    <name type="scientific">Rothia nasimurium</name>
    <dbReference type="NCBI Taxonomy" id="85336"/>
    <lineage>
        <taxon>Bacteria</taxon>
        <taxon>Bacillati</taxon>
        <taxon>Actinomycetota</taxon>
        <taxon>Actinomycetes</taxon>
        <taxon>Micrococcales</taxon>
        <taxon>Micrococcaceae</taxon>
        <taxon>Rothia</taxon>
    </lineage>
</organism>
<dbReference type="SUPFAM" id="SSF47413">
    <property type="entry name" value="lambda repressor-like DNA-binding domains"/>
    <property type="match status" value="1"/>
</dbReference>
<dbReference type="GO" id="GO:0003677">
    <property type="term" value="F:DNA binding"/>
    <property type="evidence" value="ECO:0007669"/>
    <property type="project" value="InterPro"/>
</dbReference>
<feature type="domain" description="HTH cro/C1-type" evidence="1">
    <location>
        <begin position="35"/>
        <end position="92"/>
    </location>
</feature>
<sequence length="101" mass="11308">MALSFEELVAKYPVDRVSVDAHKRRMVAETRSYRLRELRIQAGYTQAELARQIGVGQRQVSKIEAGDIENTKVSTIRSYLEAIGGSLALEYVSGDHRVQVA</sequence>
<dbReference type="Pfam" id="PF01381">
    <property type="entry name" value="HTH_3"/>
    <property type="match status" value="1"/>
</dbReference>
<dbReference type="PROSITE" id="PS50943">
    <property type="entry name" value="HTH_CROC1"/>
    <property type="match status" value="1"/>
</dbReference>
<reference evidence="2 3" key="1">
    <citation type="submission" date="2016-05" db="EMBL/GenBank/DDBJ databases">
        <title>Draft genome sequence of a porcine commensal Rothia nasimurium.</title>
        <authorList>
            <person name="Gaiser R.A."/>
            <person name="Van Baarlen P."/>
            <person name="Wells J.M."/>
        </authorList>
    </citation>
    <scope>NUCLEOTIDE SEQUENCE [LARGE SCALE GENOMIC DNA]</scope>
    <source>
        <strain evidence="2 3">PT-32</strain>
    </source>
</reference>
<accession>A0A1Y1RSA5</accession>
<evidence type="ECO:0000313" key="3">
    <source>
        <dbReference type="Proteomes" id="UP000192359"/>
    </source>
</evidence>
<evidence type="ECO:0000313" key="2">
    <source>
        <dbReference type="EMBL" id="ORC24474.1"/>
    </source>
</evidence>
<dbReference type="SMART" id="SM00530">
    <property type="entry name" value="HTH_XRE"/>
    <property type="match status" value="1"/>
</dbReference>
<comment type="caution">
    <text evidence="2">The sequence shown here is derived from an EMBL/GenBank/DDBJ whole genome shotgun (WGS) entry which is preliminary data.</text>
</comment>
<keyword evidence="3" id="KW-1185">Reference proteome</keyword>
<proteinExistence type="predicted"/>
<dbReference type="RefSeq" id="WP_083090699.1">
    <property type="nucleotide sequence ID" value="NZ_LXWF01000003.1"/>
</dbReference>
<dbReference type="Proteomes" id="UP000192359">
    <property type="component" value="Unassembled WGS sequence"/>
</dbReference>